<gene>
    <name evidence="2" type="ORF">PG993_002325</name>
</gene>
<name>A0ABR1TWA9_9PEZI</name>
<feature type="compositionally biased region" description="Low complexity" evidence="1">
    <location>
        <begin position="87"/>
        <end position="96"/>
    </location>
</feature>
<comment type="caution">
    <text evidence="2">The sequence shown here is derived from an EMBL/GenBank/DDBJ whole genome shotgun (WGS) entry which is preliminary data.</text>
</comment>
<accession>A0ABR1TWA9</accession>
<dbReference type="EMBL" id="JAQQWK010000002">
    <property type="protein sequence ID" value="KAK8050940.1"/>
    <property type="molecule type" value="Genomic_DNA"/>
</dbReference>
<proteinExistence type="predicted"/>
<sequence length="711" mass="75389">MLRNYLRIGSGLLLLGSLVYILSSTRRLALTHVVYDFHGKISVGTSEQHPSVSGWHEESDSPFQLGSEVLPGSSNSPDEDAQPSSPPQSAASISSSRHGQQNDFRYSHLGGLCRNTPWNPNLTLHCHSGCGPDQLSLCGGLAEARNRVQTCLRLAIDAGASGGLIIPPVMARAEDDFMLGLGSGSVCPGDLWDIADLQRTLGNWCPELEVRTTAACGNENGNDSTSDKAVMETGQNQHVKTLNLPTRSYRGPHHSIATSSSSSSSTLSFGRLVREFLHSASLDAEPVVVRYGDPYLAWDYARSSETATLRRELFHAVRYNASLLALGRAVSEQIAEAAGEGALGRFIGVHLPGEGDLPEMGSGGAEAQMRGFVKAIKEIASSSATSSRPMAGASPGDMKKRNVDDSQIRTVYVSCSDRATTQRLREMLEPLNYTVYDWRTLLDPHLRAGSNFDDQHHPGNDTLVTQIEALGSDQRDVVEYEALVRGRYWIGISASPLSTLIAYARGSGGGGGAIENDGGEKGPGKETGDWLDKFIHPQSSKTVGADGGGERGEQSAPRLTSTPSPPFRACVAGIVVDPAQQLLLAPSLRCGLHGALQARAALEIGTSASDASYHIPVGVPSPKGQLSGSSSTASTCSAASRTRAAWTAATTKEGIRLMSPSRGFGDYLKLDQLAQLAPETPPDLGRDLHASTRRGCSNATQFGPGGVFKCG</sequence>
<reference evidence="2 3" key="1">
    <citation type="submission" date="2023-01" db="EMBL/GenBank/DDBJ databases">
        <title>Analysis of 21 Apiospora genomes using comparative genomics revels a genus with tremendous synthesis potential of carbohydrate active enzymes and secondary metabolites.</title>
        <authorList>
            <person name="Sorensen T."/>
        </authorList>
    </citation>
    <scope>NUCLEOTIDE SEQUENCE [LARGE SCALE GENOMIC DNA]</scope>
    <source>
        <strain evidence="2 3">CBS 33761</strain>
    </source>
</reference>
<evidence type="ECO:0000256" key="1">
    <source>
        <dbReference type="SAM" id="MobiDB-lite"/>
    </source>
</evidence>
<evidence type="ECO:0008006" key="4">
    <source>
        <dbReference type="Google" id="ProtNLM"/>
    </source>
</evidence>
<keyword evidence="3" id="KW-1185">Reference proteome</keyword>
<evidence type="ECO:0000313" key="2">
    <source>
        <dbReference type="EMBL" id="KAK8050940.1"/>
    </source>
</evidence>
<protein>
    <recommendedName>
        <fullName evidence="4">O-fucosyltransferase family protein</fullName>
    </recommendedName>
</protein>
<feature type="region of interest" description="Disordered" evidence="1">
    <location>
        <begin position="538"/>
        <end position="564"/>
    </location>
</feature>
<dbReference type="Proteomes" id="UP001444661">
    <property type="component" value="Unassembled WGS sequence"/>
</dbReference>
<evidence type="ECO:0000313" key="3">
    <source>
        <dbReference type="Proteomes" id="UP001444661"/>
    </source>
</evidence>
<feature type="region of interest" description="Disordered" evidence="1">
    <location>
        <begin position="48"/>
        <end position="97"/>
    </location>
</feature>
<organism evidence="2 3">
    <name type="scientific">Apiospora rasikravindrae</name>
    <dbReference type="NCBI Taxonomy" id="990691"/>
    <lineage>
        <taxon>Eukaryota</taxon>
        <taxon>Fungi</taxon>
        <taxon>Dikarya</taxon>
        <taxon>Ascomycota</taxon>
        <taxon>Pezizomycotina</taxon>
        <taxon>Sordariomycetes</taxon>
        <taxon>Xylariomycetidae</taxon>
        <taxon>Amphisphaeriales</taxon>
        <taxon>Apiosporaceae</taxon>
        <taxon>Apiospora</taxon>
    </lineage>
</organism>